<feature type="non-terminal residue" evidence="2">
    <location>
        <position position="1"/>
    </location>
</feature>
<reference evidence="2 3" key="1">
    <citation type="submission" date="2015-12" db="EMBL/GenBank/DDBJ databases">
        <title>The genome of Folsomia candida.</title>
        <authorList>
            <person name="Faddeeva A."/>
            <person name="Derks M.F."/>
            <person name="Anvar Y."/>
            <person name="Smit S."/>
            <person name="Van Straalen N."/>
            <person name="Roelofs D."/>
        </authorList>
    </citation>
    <scope>NUCLEOTIDE SEQUENCE [LARGE SCALE GENOMIC DNA]</scope>
    <source>
        <strain evidence="2 3">VU population</strain>
        <tissue evidence="2">Whole body</tissue>
    </source>
</reference>
<dbReference type="Proteomes" id="UP000198287">
    <property type="component" value="Unassembled WGS sequence"/>
</dbReference>
<keyword evidence="1" id="KW-1133">Transmembrane helix</keyword>
<name>A0A226D9R7_FOLCA</name>
<dbReference type="EMBL" id="LNIX01000027">
    <property type="protein sequence ID" value="OXA41969.1"/>
    <property type="molecule type" value="Genomic_DNA"/>
</dbReference>
<proteinExistence type="predicted"/>
<feature type="transmembrane region" description="Helical" evidence="1">
    <location>
        <begin position="135"/>
        <end position="159"/>
    </location>
</feature>
<feature type="transmembrane region" description="Helical" evidence="1">
    <location>
        <begin position="7"/>
        <end position="29"/>
    </location>
</feature>
<organism evidence="2 3">
    <name type="scientific">Folsomia candida</name>
    <name type="common">Springtail</name>
    <dbReference type="NCBI Taxonomy" id="158441"/>
    <lineage>
        <taxon>Eukaryota</taxon>
        <taxon>Metazoa</taxon>
        <taxon>Ecdysozoa</taxon>
        <taxon>Arthropoda</taxon>
        <taxon>Hexapoda</taxon>
        <taxon>Collembola</taxon>
        <taxon>Entomobryomorpha</taxon>
        <taxon>Isotomoidea</taxon>
        <taxon>Isotomidae</taxon>
        <taxon>Proisotominae</taxon>
        <taxon>Folsomia</taxon>
    </lineage>
</organism>
<protein>
    <submittedName>
        <fullName evidence="2">Uncharacterized protein</fullName>
    </submittedName>
</protein>
<evidence type="ECO:0000256" key="1">
    <source>
        <dbReference type="SAM" id="Phobius"/>
    </source>
</evidence>
<evidence type="ECO:0000313" key="2">
    <source>
        <dbReference type="EMBL" id="OXA41969.1"/>
    </source>
</evidence>
<accession>A0A226D9R7</accession>
<gene>
    <name evidence="2" type="ORF">Fcan01_23107</name>
</gene>
<keyword evidence="1" id="KW-0812">Transmembrane</keyword>
<feature type="transmembrane region" description="Helical" evidence="1">
    <location>
        <begin position="111"/>
        <end position="129"/>
    </location>
</feature>
<evidence type="ECO:0000313" key="3">
    <source>
        <dbReference type="Proteomes" id="UP000198287"/>
    </source>
</evidence>
<comment type="caution">
    <text evidence="2">The sequence shown here is derived from an EMBL/GenBank/DDBJ whole genome shotgun (WGS) entry which is preliminary data.</text>
</comment>
<dbReference type="AlphaFoldDB" id="A0A226D9R7"/>
<sequence>KNRFRDYFQILNWVIFLISATGLLIWFVWRRKQRKLLSVQNYSVPSDVTIVKSEELTLEDVFRQVEVSPWILLFFMSLVDFMGYFVSGGLLKTAAEHQNVACCKFWMRIQFVRFVDGITVWIVMFILEFPKTFGFYEWLILVVWLSVVIYEVWIVAAFMHQILKEERIRGANSVVMVTLGGGEA</sequence>
<feature type="transmembrane region" description="Helical" evidence="1">
    <location>
        <begin position="70"/>
        <end position="91"/>
    </location>
</feature>
<keyword evidence="1" id="KW-0472">Membrane</keyword>
<keyword evidence="3" id="KW-1185">Reference proteome</keyword>